<name>A0AAV9SJI8_9TELE</name>
<reference evidence="2 3" key="1">
    <citation type="submission" date="2021-06" db="EMBL/GenBank/DDBJ databases">
        <authorList>
            <person name="Palmer J.M."/>
        </authorList>
    </citation>
    <scope>NUCLEOTIDE SEQUENCE [LARGE SCALE GENOMIC DNA]</scope>
    <source>
        <strain evidence="2 3">MEX-2019</strain>
        <tissue evidence="2">Muscle</tissue>
    </source>
</reference>
<comment type="caution">
    <text evidence="2">The sequence shown here is derived from an EMBL/GenBank/DDBJ whole genome shotgun (WGS) entry which is preliminary data.</text>
</comment>
<gene>
    <name evidence="2" type="ORF">CRENBAI_013468</name>
</gene>
<evidence type="ECO:0000256" key="1">
    <source>
        <dbReference type="SAM" id="MobiDB-lite"/>
    </source>
</evidence>
<dbReference type="EMBL" id="JAHHUM010000316">
    <property type="protein sequence ID" value="KAK5621130.1"/>
    <property type="molecule type" value="Genomic_DNA"/>
</dbReference>
<dbReference type="Proteomes" id="UP001311232">
    <property type="component" value="Unassembled WGS sequence"/>
</dbReference>
<keyword evidence="3" id="KW-1185">Reference proteome</keyword>
<sequence>MKERVQVPVPQRGNQSPDPGGRSMFQPAPRPDQTPQAKHNPPVAPVQMQATEGSIGERPPQHAKDMYPTNPVGAPACRPHDTPWRTKQAAQPPLTLPGQDPTAGT</sequence>
<evidence type="ECO:0000313" key="3">
    <source>
        <dbReference type="Proteomes" id="UP001311232"/>
    </source>
</evidence>
<evidence type="ECO:0000313" key="2">
    <source>
        <dbReference type="EMBL" id="KAK5621130.1"/>
    </source>
</evidence>
<accession>A0AAV9SJI8</accession>
<dbReference type="AlphaFoldDB" id="A0AAV9SJI8"/>
<protein>
    <submittedName>
        <fullName evidence="2">Uncharacterized protein</fullName>
    </submittedName>
</protein>
<organism evidence="2 3">
    <name type="scientific">Crenichthys baileyi</name>
    <name type="common">White River springfish</name>
    <dbReference type="NCBI Taxonomy" id="28760"/>
    <lineage>
        <taxon>Eukaryota</taxon>
        <taxon>Metazoa</taxon>
        <taxon>Chordata</taxon>
        <taxon>Craniata</taxon>
        <taxon>Vertebrata</taxon>
        <taxon>Euteleostomi</taxon>
        <taxon>Actinopterygii</taxon>
        <taxon>Neopterygii</taxon>
        <taxon>Teleostei</taxon>
        <taxon>Neoteleostei</taxon>
        <taxon>Acanthomorphata</taxon>
        <taxon>Ovalentaria</taxon>
        <taxon>Atherinomorphae</taxon>
        <taxon>Cyprinodontiformes</taxon>
        <taxon>Goodeidae</taxon>
        <taxon>Crenichthys</taxon>
    </lineage>
</organism>
<feature type="region of interest" description="Disordered" evidence="1">
    <location>
        <begin position="1"/>
        <end position="105"/>
    </location>
</feature>
<proteinExistence type="predicted"/>